<keyword evidence="2" id="KW-1133">Transmembrane helix</keyword>
<proteinExistence type="predicted"/>
<keyword evidence="2" id="KW-0472">Membrane</keyword>
<protein>
    <submittedName>
        <fullName evidence="3">Uncharacterized protein</fullName>
    </submittedName>
</protein>
<evidence type="ECO:0000256" key="2">
    <source>
        <dbReference type="SAM" id="Phobius"/>
    </source>
</evidence>
<reference evidence="3" key="1">
    <citation type="submission" date="2020-02" db="EMBL/GenBank/DDBJ databases">
        <authorList>
            <person name="Meier V. D."/>
        </authorList>
    </citation>
    <scope>NUCLEOTIDE SEQUENCE</scope>
    <source>
        <strain evidence="3">AVDCRST_MAG40</strain>
    </source>
</reference>
<dbReference type="AlphaFoldDB" id="A0A6J4KLM8"/>
<feature type="region of interest" description="Disordered" evidence="1">
    <location>
        <begin position="1"/>
        <end position="21"/>
    </location>
</feature>
<organism evidence="3">
    <name type="scientific">uncultured Gemmatimonadaceae bacterium</name>
    <dbReference type="NCBI Taxonomy" id="246130"/>
    <lineage>
        <taxon>Bacteria</taxon>
        <taxon>Pseudomonadati</taxon>
        <taxon>Gemmatimonadota</taxon>
        <taxon>Gemmatimonadia</taxon>
        <taxon>Gemmatimonadales</taxon>
        <taxon>Gemmatimonadaceae</taxon>
        <taxon>environmental samples</taxon>
    </lineage>
</organism>
<keyword evidence="2" id="KW-0812">Transmembrane</keyword>
<dbReference type="EMBL" id="CADCTX010000230">
    <property type="protein sequence ID" value="CAA9307954.1"/>
    <property type="molecule type" value="Genomic_DNA"/>
</dbReference>
<gene>
    <name evidence="3" type="ORF">AVDCRST_MAG40-792</name>
</gene>
<evidence type="ECO:0000256" key="1">
    <source>
        <dbReference type="SAM" id="MobiDB-lite"/>
    </source>
</evidence>
<evidence type="ECO:0000313" key="3">
    <source>
        <dbReference type="EMBL" id="CAA9307954.1"/>
    </source>
</evidence>
<accession>A0A6J4KLM8</accession>
<feature type="transmembrane region" description="Helical" evidence="2">
    <location>
        <begin position="107"/>
        <end position="125"/>
    </location>
</feature>
<sequence>MMVGQPGPRGATEQIGEQVRRDVERALREAGQNPNVDEATRAALERAAARLDVDAARGGGPRVNVEVDAGPGRLVMPPRPPDPLRISTRGQPMGFPGPDIPQGAVDISIAFFVMIAVTFIGTPLARAFARRMDRKPVPAPAASADVVTRLDRIEQAVDAIALEVERVSEGQRYVTKLMAEPRALPSPNDAGAAEMAAVERGLAQRAAAVAAERGT</sequence>
<name>A0A6J4KLM8_9BACT</name>